<dbReference type="RefSeq" id="WP_002528194.1">
    <property type="nucleotide sequence ID" value="NZ_AP024747.1"/>
</dbReference>
<dbReference type="AlphaFoldDB" id="A0AAD1KR61"/>
<name>A0AAD1KR61_9ACTN</name>
<protein>
    <submittedName>
        <fullName evidence="1">Uncharacterized protein</fullName>
    </submittedName>
</protein>
<organism evidence="1 2">
    <name type="scientific">Cutibacterium modestum</name>
    <dbReference type="NCBI Taxonomy" id="2559073"/>
    <lineage>
        <taxon>Bacteria</taxon>
        <taxon>Bacillati</taxon>
        <taxon>Actinomycetota</taxon>
        <taxon>Actinomycetes</taxon>
        <taxon>Propionibacteriales</taxon>
        <taxon>Propionibacteriaceae</taxon>
        <taxon>Cutibacterium</taxon>
    </lineage>
</organism>
<reference evidence="1" key="1">
    <citation type="submission" date="2021-06" db="EMBL/GenBank/DDBJ databases">
        <title>Genome sequence of Cutibacterium modestum strain KB17-24694.</title>
        <authorList>
            <person name="Dekio I."/>
            <person name="Asahina A."/>
            <person name="Nishida M."/>
        </authorList>
    </citation>
    <scope>NUCLEOTIDE SEQUENCE</scope>
    <source>
        <strain evidence="1">KB17-24694</strain>
    </source>
</reference>
<dbReference type="Proteomes" id="UP000825072">
    <property type="component" value="Chromosome 1"/>
</dbReference>
<dbReference type="EMBL" id="AP024747">
    <property type="protein sequence ID" value="BCY26322.1"/>
    <property type="molecule type" value="Genomic_DNA"/>
</dbReference>
<proteinExistence type="predicted"/>
<evidence type="ECO:0000313" key="2">
    <source>
        <dbReference type="Proteomes" id="UP000825072"/>
    </source>
</evidence>
<sequence length="120" mass="13590">MWPLSGCLLWGWVRLWWQVSWRVNTFVKGRNGERLRWAVWEFCSDEAVEEDAGDDGCDGGDEPDKGVLLFYAVVVVFASDMGAGYSCDPPSAPLTMRKMAKWAMRMVTGVLLCLYVTVSW</sequence>
<accession>A0AAD1KR61</accession>
<dbReference type="GeneID" id="92881478"/>
<gene>
    <name evidence="1" type="ORF">KB1_23120</name>
</gene>
<evidence type="ECO:0000313" key="1">
    <source>
        <dbReference type="EMBL" id="BCY26322.1"/>
    </source>
</evidence>